<accession>A0A835Y9R9</accession>
<dbReference type="PANTHER" id="PTHR31403:SF7">
    <property type="entry name" value="PHOSPHOLIPASE A1-IGAMMA3, CHLOROPLASTIC"/>
    <property type="match status" value="1"/>
</dbReference>
<keyword evidence="3" id="KW-0934">Plastid</keyword>
<keyword evidence="5" id="KW-0809">Transit peptide</keyword>
<name>A0A835Y9R9_9CHLO</name>
<dbReference type="PANTHER" id="PTHR31403">
    <property type="entry name" value="PHOSPHOLIPASE A1-IBETA2, CHLOROPLASTIC"/>
    <property type="match status" value="1"/>
</dbReference>
<feature type="domain" description="Fungal lipase-type" evidence="9">
    <location>
        <begin position="170"/>
        <end position="360"/>
    </location>
</feature>
<protein>
    <recommendedName>
        <fullName evidence="9">Fungal lipase-type domain-containing protein</fullName>
    </recommendedName>
</protein>
<reference evidence="10" key="1">
    <citation type="journal article" date="2020" name="bioRxiv">
        <title>Comparative genomics of Chlamydomonas.</title>
        <authorList>
            <person name="Craig R.J."/>
            <person name="Hasan A.R."/>
            <person name="Ness R.W."/>
            <person name="Keightley P.D."/>
        </authorList>
    </citation>
    <scope>NUCLEOTIDE SEQUENCE</scope>
    <source>
        <strain evidence="10">CCAP 11/70</strain>
    </source>
</reference>
<evidence type="ECO:0000313" key="11">
    <source>
        <dbReference type="Proteomes" id="UP000612055"/>
    </source>
</evidence>
<sequence length="510" mass="56084">MAQATYDNLGQDPGKDTWGYNIVPAGKMIDYLSKGYPVRPGVQAKPPPGTKDMYSLPNADDLSPLIYAKAGTSPAKQPPVDPRADDKSKLMNQLYEAKGDLKNGSPSQGVTASHDHKDNLLDIFSHEAAKLPTEFIAGSRPLFNDGSRSAFMGYVAVSQPSGPDSERDAVFVWRGTIFKEEWAANFGQDKLVPFDPKFDQDGECPTADPHKPGVHDGFHDLYMRNARQPDPSNPGAVPALPKRGTKEVAPRTVVTQWLKKLQQEYNITTVTTTGHSLGGALSTLSAYDIGLQLKDMWADTEEAKAARKGWKTKAKPTVTAITFAAPRVGNLAFRIAFRNLKIKQLRICNVGDAVPLLPGTFALVGAAMLTMFNDHTYDDTDSPGVAPRDEAEYLLKSVPGKLGFKDRWDYHHVGTVLKVRSDKNFVDHSGKPLGATDTIGKHHNLEVYLYLLEKMGQPLASTTRNPVLLNKSDGILVDHDYPADWWRTAQATGYKLENDGRWQYPAKPIT</sequence>
<comment type="subcellular location">
    <subcellularLocation>
        <location evidence="1">Plastid</location>
        <location evidence="1">Chloroplast</location>
    </subcellularLocation>
</comment>
<evidence type="ECO:0000256" key="1">
    <source>
        <dbReference type="ARBA" id="ARBA00004229"/>
    </source>
</evidence>
<keyword evidence="7" id="KW-0443">Lipid metabolism</keyword>
<dbReference type="GO" id="GO:0009507">
    <property type="term" value="C:chloroplast"/>
    <property type="evidence" value="ECO:0007669"/>
    <property type="project" value="UniProtKB-SubCell"/>
</dbReference>
<evidence type="ECO:0000256" key="8">
    <source>
        <dbReference type="SAM" id="MobiDB-lite"/>
    </source>
</evidence>
<dbReference type="Pfam" id="PF01764">
    <property type="entry name" value="Lipase_3"/>
    <property type="match status" value="1"/>
</dbReference>
<evidence type="ECO:0000256" key="5">
    <source>
        <dbReference type="ARBA" id="ARBA00022946"/>
    </source>
</evidence>
<organism evidence="10 11">
    <name type="scientific">Edaphochlamys debaryana</name>
    <dbReference type="NCBI Taxonomy" id="47281"/>
    <lineage>
        <taxon>Eukaryota</taxon>
        <taxon>Viridiplantae</taxon>
        <taxon>Chlorophyta</taxon>
        <taxon>core chlorophytes</taxon>
        <taxon>Chlorophyceae</taxon>
        <taxon>CS clade</taxon>
        <taxon>Chlamydomonadales</taxon>
        <taxon>Chlamydomonadales incertae sedis</taxon>
        <taxon>Edaphochlamys</taxon>
    </lineage>
</organism>
<proteinExistence type="predicted"/>
<evidence type="ECO:0000259" key="9">
    <source>
        <dbReference type="Pfam" id="PF01764"/>
    </source>
</evidence>
<dbReference type="InterPro" id="IPR029058">
    <property type="entry name" value="AB_hydrolase_fold"/>
</dbReference>
<keyword evidence="11" id="KW-1185">Reference proteome</keyword>
<keyword evidence="2" id="KW-0150">Chloroplast</keyword>
<evidence type="ECO:0000256" key="2">
    <source>
        <dbReference type="ARBA" id="ARBA00022528"/>
    </source>
</evidence>
<dbReference type="GO" id="GO:0004620">
    <property type="term" value="F:phospholipase activity"/>
    <property type="evidence" value="ECO:0007669"/>
    <property type="project" value="UniProtKB-ARBA"/>
</dbReference>
<dbReference type="AlphaFoldDB" id="A0A835Y9R9"/>
<keyword evidence="4" id="KW-0378">Hydrolase</keyword>
<dbReference type="InterPro" id="IPR002921">
    <property type="entry name" value="Fungal_lipase-type"/>
</dbReference>
<comment type="caution">
    <text evidence="10">The sequence shown here is derived from an EMBL/GenBank/DDBJ whole genome shotgun (WGS) entry which is preliminary data.</text>
</comment>
<evidence type="ECO:0000313" key="10">
    <source>
        <dbReference type="EMBL" id="KAG2498917.1"/>
    </source>
</evidence>
<dbReference type="CDD" id="cd00519">
    <property type="entry name" value="Lipase_3"/>
    <property type="match status" value="1"/>
</dbReference>
<evidence type="ECO:0000256" key="4">
    <source>
        <dbReference type="ARBA" id="ARBA00022801"/>
    </source>
</evidence>
<dbReference type="Gene3D" id="3.40.50.1820">
    <property type="entry name" value="alpha/beta hydrolase"/>
    <property type="match status" value="1"/>
</dbReference>
<evidence type="ECO:0000256" key="3">
    <source>
        <dbReference type="ARBA" id="ARBA00022640"/>
    </source>
</evidence>
<dbReference type="OrthoDB" id="529743at2759"/>
<gene>
    <name evidence="10" type="ORF">HYH03_003107</name>
</gene>
<evidence type="ECO:0000256" key="7">
    <source>
        <dbReference type="ARBA" id="ARBA00023098"/>
    </source>
</evidence>
<dbReference type="Proteomes" id="UP000612055">
    <property type="component" value="Unassembled WGS sequence"/>
</dbReference>
<feature type="region of interest" description="Disordered" evidence="8">
    <location>
        <begin position="226"/>
        <end position="246"/>
    </location>
</feature>
<dbReference type="EMBL" id="JAEHOE010000008">
    <property type="protein sequence ID" value="KAG2498917.1"/>
    <property type="molecule type" value="Genomic_DNA"/>
</dbReference>
<keyword evidence="6" id="KW-0442">Lipid degradation</keyword>
<evidence type="ECO:0000256" key="6">
    <source>
        <dbReference type="ARBA" id="ARBA00022963"/>
    </source>
</evidence>
<dbReference type="SUPFAM" id="SSF53474">
    <property type="entry name" value="alpha/beta-Hydrolases"/>
    <property type="match status" value="1"/>
</dbReference>
<dbReference type="GO" id="GO:0016042">
    <property type="term" value="P:lipid catabolic process"/>
    <property type="evidence" value="ECO:0007669"/>
    <property type="project" value="UniProtKB-KW"/>
</dbReference>